<feature type="compositionally biased region" description="Basic and acidic residues" evidence="6">
    <location>
        <begin position="309"/>
        <end position="320"/>
    </location>
</feature>
<evidence type="ECO:0000259" key="7">
    <source>
        <dbReference type="PROSITE" id="PS50103"/>
    </source>
</evidence>
<dbReference type="SMART" id="SM00356">
    <property type="entry name" value="ZnF_C3H1"/>
    <property type="match status" value="3"/>
</dbReference>
<dbReference type="PROSITE" id="PS50103">
    <property type="entry name" value="ZF_C3H1"/>
    <property type="match status" value="1"/>
</dbReference>
<dbReference type="PANTHER" id="PTHR15725">
    <property type="entry name" value="ZN-FINGER, C-X8-C-X5-C-X3-H TYPE-CONTAINING"/>
    <property type="match status" value="1"/>
</dbReference>
<accession>K9J2W2</accession>
<keyword evidence="1 5" id="KW-0479">Metal-binding</keyword>
<protein>
    <recommendedName>
        <fullName evidence="7">C3H1-type domain-containing protein</fullName>
    </recommendedName>
</protein>
<feature type="compositionally biased region" description="Low complexity" evidence="6">
    <location>
        <begin position="484"/>
        <end position="496"/>
    </location>
</feature>
<dbReference type="GO" id="GO:0016973">
    <property type="term" value="P:poly(A)+ mRNA export from nucleus"/>
    <property type="evidence" value="ECO:0007669"/>
    <property type="project" value="TreeGrafter"/>
</dbReference>
<dbReference type="Gene3D" id="3.30.1370.210">
    <property type="match status" value="1"/>
</dbReference>
<keyword evidence="3 5" id="KW-0863">Zinc-finger</keyword>
<organism evidence="8">
    <name type="scientific">Desmodus rotundus</name>
    <name type="common">Vampire bat</name>
    <dbReference type="NCBI Taxonomy" id="9430"/>
    <lineage>
        <taxon>Eukaryota</taxon>
        <taxon>Metazoa</taxon>
        <taxon>Chordata</taxon>
        <taxon>Craniata</taxon>
        <taxon>Vertebrata</taxon>
        <taxon>Euteleostomi</taxon>
        <taxon>Mammalia</taxon>
        <taxon>Eutheria</taxon>
        <taxon>Laurasiatheria</taxon>
        <taxon>Chiroptera</taxon>
        <taxon>Yangochiroptera</taxon>
        <taxon>Phyllostomidae</taxon>
        <taxon>Desmodontinae</taxon>
        <taxon>Desmodus</taxon>
    </lineage>
</organism>
<proteinExistence type="evidence at transcript level"/>
<evidence type="ECO:0000256" key="5">
    <source>
        <dbReference type="PROSITE-ProRule" id="PRU00723"/>
    </source>
</evidence>
<dbReference type="AlphaFoldDB" id="K9J2W2"/>
<dbReference type="RefSeq" id="XP_024430736.2">
    <property type="nucleotide sequence ID" value="XM_024574968.3"/>
</dbReference>
<evidence type="ECO:0000256" key="6">
    <source>
        <dbReference type="SAM" id="MobiDB-lite"/>
    </source>
</evidence>
<dbReference type="CTD" id="9877"/>
<feature type="domain" description="C3H1-type" evidence="7">
    <location>
        <begin position="2"/>
        <end position="29"/>
    </location>
</feature>
<dbReference type="GeneID" id="112317880"/>
<feature type="zinc finger region" description="C3H1-type" evidence="5">
    <location>
        <begin position="2"/>
        <end position="29"/>
    </location>
</feature>
<feature type="region of interest" description="Disordered" evidence="6">
    <location>
        <begin position="223"/>
        <end position="253"/>
    </location>
</feature>
<evidence type="ECO:0000256" key="2">
    <source>
        <dbReference type="ARBA" id="ARBA00022737"/>
    </source>
</evidence>
<dbReference type="KEGG" id="dro:112317880"/>
<dbReference type="FunFam" id="4.10.1000.10:FF:000024">
    <property type="entry name" value="Zinc finger CCCH domain-containing protein 11A"/>
    <property type="match status" value="1"/>
</dbReference>
<feature type="region of interest" description="Disordered" evidence="6">
    <location>
        <begin position="286"/>
        <end position="326"/>
    </location>
</feature>
<evidence type="ECO:0000256" key="4">
    <source>
        <dbReference type="ARBA" id="ARBA00022833"/>
    </source>
</evidence>
<feature type="compositionally biased region" description="Acidic residues" evidence="6">
    <location>
        <begin position="160"/>
        <end position="175"/>
    </location>
</feature>
<feature type="region of interest" description="Disordered" evidence="6">
    <location>
        <begin position="719"/>
        <end position="772"/>
    </location>
</feature>
<keyword evidence="4 5" id="KW-0862">Zinc</keyword>
<feature type="region of interest" description="Disordered" evidence="6">
    <location>
        <begin position="370"/>
        <end position="398"/>
    </location>
</feature>
<feature type="compositionally biased region" description="Polar residues" evidence="6">
    <location>
        <begin position="124"/>
        <end position="135"/>
    </location>
</feature>
<keyword evidence="2" id="KW-0677">Repeat</keyword>
<feature type="compositionally biased region" description="Basic and acidic residues" evidence="6">
    <location>
        <begin position="370"/>
        <end position="388"/>
    </location>
</feature>
<feature type="compositionally biased region" description="Basic and acidic residues" evidence="6">
    <location>
        <begin position="719"/>
        <end position="728"/>
    </location>
</feature>
<evidence type="ECO:0000313" key="8">
    <source>
        <dbReference type="EMBL" id="JAA49129.1"/>
    </source>
</evidence>
<dbReference type="GO" id="GO:0008270">
    <property type="term" value="F:zinc ion binding"/>
    <property type="evidence" value="ECO:0007669"/>
    <property type="project" value="UniProtKB-KW"/>
</dbReference>
<evidence type="ECO:0000256" key="3">
    <source>
        <dbReference type="ARBA" id="ARBA00022771"/>
    </source>
</evidence>
<dbReference type="Pfam" id="PF15663">
    <property type="entry name" value="zf-CCCH_3"/>
    <property type="match status" value="1"/>
</dbReference>
<dbReference type="InterPro" id="IPR041686">
    <property type="entry name" value="Znf-CCCH_3"/>
</dbReference>
<feature type="region of interest" description="Disordered" evidence="6">
    <location>
        <begin position="124"/>
        <end position="183"/>
    </location>
</feature>
<feature type="compositionally biased region" description="Low complexity" evidence="6">
    <location>
        <begin position="729"/>
        <end position="740"/>
    </location>
</feature>
<sequence length="814" mass="89469">MPNQGEDCYFFFYSTCTKGDSCPFRHCEAALGNETVCTLWQEGRCFRQVCRFRHMEIDKKRSEIPCYWENQPMGCQKLNCAFHHNRGRYVDGLFLPPSKTVLPTVPESLEEEVKACQLTVQQNKLSVQSNPSPQMRSVMKVESSENVPSPTHPPVVINAADDDEDDDDQFSEEGDETKTPTLQPAAEVHNGLRVASARKPGVNLKQGECLNFGIKTLEEIKSKKMKEKSKKQGEGSSGASSLLLQPQTIPGPEKENVRTVVRTVTLSNKQGEEPLVRLSLTERLGKRKISVGGDSDPPLKRSLAQRLGKKVDASETDKTPKKVQVSKSLKERLGVSAGVNSEEAAERVTKVGEIHVKTLEEILLERASQKRGELQTKLKTEGPSKVDDSTSGARSSSTIRIKTFSEVLAEKKHRQQEAEKQKSKKDLTCIKLKTDNEIKKTVVLPQIVANKGQSEEPAGRTKSVQEVHIKTLEEIKLEKALRVQQSSESSTTSQLQPEATPGARRLLRITKKSVTKEEKKLQEESDIAFQNSVTKTEAKQASTETTGVGITKIQVKKCETTREKHIQKQPERGNSQKEKSVLSSLWRDVDSCNTQMAEKPVLTTVPGITRCLTKRLSTKSSQKAEVETSGTGDSVLNVKCAAQTLEKRGKAKPKVNVKPSVVKVVSSPKLAPKRKAVEIHSAVIAAVKPLSSSSDLQESPAKKAAVAVVPLLSEDKSVTIPETEKPRDSLVLPPVQSSSDPSPPEVSGPSSSQIATKTRRLSSASTGKPPLSVEDDFEKLIWEISGGKLEAEIDLDPGKDEDDLLLELSEMIDS</sequence>
<dbReference type="InterPro" id="IPR000571">
    <property type="entry name" value="Znf_CCCH"/>
</dbReference>
<dbReference type="EMBL" id="GABZ01004396">
    <property type="protein sequence ID" value="JAA49129.1"/>
    <property type="molecule type" value="mRNA"/>
</dbReference>
<feature type="compositionally biased region" description="Polar residues" evidence="6">
    <location>
        <begin position="389"/>
        <end position="398"/>
    </location>
</feature>
<reference evidence="8" key="1">
    <citation type="submission" date="2012-11" db="EMBL/GenBank/DDBJ databases">
        <title>The Vampirome: Transcriptome and Proteome Analysis of the Submandibular and Accessory Glands of the Vampire Bat and Vector of Human Rabies, Desmodus rotundus.</title>
        <authorList>
            <person name="Francischetti I.M.B."/>
            <person name="Assumpcao T.C.F."/>
            <person name="Ma D."/>
            <person name="Vicente E.C."/>
            <person name="Ribeiro J.M.C."/>
        </authorList>
    </citation>
    <scope>NUCLEOTIDE SEQUENCE</scope>
    <source>
        <tissue evidence="8">Salivary gland</tissue>
    </source>
</reference>
<feature type="region of interest" description="Disordered" evidence="6">
    <location>
        <begin position="481"/>
        <end position="504"/>
    </location>
</feature>
<name>K9J2W2_DESRO</name>
<dbReference type="OrthoDB" id="5395350at2759"/>
<evidence type="ECO:0000256" key="1">
    <source>
        <dbReference type="ARBA" id="ARBA00022723"/>
    </source>
</evidence>
<dbReference type="PANTHER" id="PTHR15725:SF2">
    <property type="entry name" value="ZINC FINGER CCCH DOMAIN-CONTAINING PROTEIN 11A"/>
    <property type="match status" value="1"/>
</dbReference>